<comment type="caution">
    <text evidence="1">The sequence shown here is derived from an EMBL/GenBank/DDBJ whole genome shotgun (WGS) entry which is preliminary data.</text>
</comment>
<organism evidence="1 2">
    <name type="scientific">Xanthomarina gelatinilytica</name>
    <dbReference type="NCBI Taxonomy" id="1137281"/>
    <lineage>
        <taxon>Bacteria</taxon>
        <taxon>Pseudomonadati</taxon>
        <taxon>Bacteroidota</taxon>
        <taxon>Flavobacteriia</taxon>
        <taxon>Flavobacteriales</taxon>
        <taxon>Flavobacteriaceae</taxon>
        <taxon>Xanthomarina</taxon>
    </lineage>
</organism>
<keyword evidence="2" id="KW-1185">Reference proteome</keyword>
<reference evidence="1 2" key="1">
    <citation type="submission" date="2012-12" db="EMBL/GenBank/DDBJ databases">
        <title>Genome assembly of Formosa sp. AK20.</title>
        <authorList>
            <person name="Kumar R."/>
            <person name="Khatri I."/>
            <person name="Vaidya B."/>
            <person name="Subramanian S."/>
            <person name="Pinnaka A."/>
        </authorList>
    </citation>
    <scope>NUCLEOTIDE SEQUENCE [LARGE SCALE GENOMIC DNA]</scope>
    <source>
        <strain evidence="1 2">AK20</strain>
    </source>
</reference>
<accession>M7MKT0</accession>
<name>M7MKT0_9FLAO</name>
<evidence type="ECO:0000313" key="2">
    <source>
        <dbReference type="Proteomes" id="UP000012024"/>
    </source>
</evidence>
<dbReference type="Proteomes" id="UP000012024">
    <property type="component" value="Unassembled WGS sequence"/>
</dbReference>
<dbReference type="EMBL" id="ANLA01000004">
    <property type="protein sequence ID" value="EMQ95681.1"/>
    <property type="molecule type" value="Genomic_DNA"/>
</dbReference>
<sequence length="48" mass="6042">MPFHKITTANHVLKNKLYRWMIQYFISKTYNYNSRYHDTIYAWDDPKQ</sequence>
<gene>
    <name evidence="1" type="ORF">D778_01571</name>
</gene>
<protein>
    <submittedName>
        <fullName evidence="1">Uncharacterized protein</fullName>
    </submittedName>
</protein>
<dbReference type="AlphaFoldDB" id="M7MKT0"/>
<evidence type="ECO:0000313" key="1">
    <source>
        <dbReference type="EMBL" id="EMQ95681.1"/>
    </source>
</evidence>
<proteinExistence type="predicted"/>